<dbReference type="EMBL" id="FUZU01000001">
    <property type="protein sequence ID" value="SKC43678.1"/>
    <property type="molecule type" value="Genomic_DNA"/>
</dbReference>
<protein>
    <submittedName>
        <fullName evidence="9">Cytochrome c oxidase accessory protein FixG</fullName>
    </submittedName>
</protein>
<dbReference type="PANTHER" id="PTHR30176">
    <property type="entry name" value="FERREDOXIN-TYPE PROTEIN NAPH"/>
    <property type="match status" value="1"/>
</dbReference>
<dbReference type="NCBIfam" id="TIGR02745">
    <property type="entry name" value="ccoG_rdxA_fixG"/>
    <property type="match status" value="1"/>
</dbReference>
<dbReference type="GO" id="GO:0046872">
    <property type="term" value="F:metal ion binding"/>
    <property type="evidence" value="ECO:0007669"/>
    <property type="project" value="UniProtKB-KW"/>
</dbReference>
<dbReference type="Pfam" id="PF13746">
    <property type="entry name" value="Fer4_18"/>
    <property type="match status" value="1"/>
</dbReference>
<organism evidence="9 10">
    <name type="scientific">Ohtaekwangia koreensis</name>
    <dbReference type="NCBI Taxonomy" id="688867"/>
    <lineage>
        <taxon>Bacteria</taxon>
        <taxon>Pseudomonadati</taxon>
        <taxon>Bacteroidota</taxon>
        <taxon>Cytophagia</taxon>
        <taxon>Cytophagales</taxon>
        <taxon>Fulvivirgaceae</taxon>
        <taxon>Ohtaekwangia</taxon>
    </lineage>
</organism>
<dbReference type="PROSITE" id="PS00198">
    <property type="entry name" value="4FE4S_FER_1"/>
    <property type="match status" value="1"/>
</dbReference>
<keyword evidence="7" id="KW-0472">Membrane</keyword>
<dbReference type="InterPro" id="IPR013783">
    <property type="entry name" value="Ig-like_fold"/>
</dbReference>
<dbReference type="GO" id="GO:0051539">
    <property type="term" value="F:4 iron, 4 sulfur cluster binding"/>
    <property type="evidence" value="ECO:0007669"/>
    <property type="project" value="UniProtKB-KW"/>
</dbReference>
<dbReference type="RefSeq" id="WP_245840459.1">
    <property type="nucleotide sequence ID" value="NZ_FUZU01000001.1"/>
</dbReference>
<keyword evidence="7" id="KW-0812">Transmembrane</keyword>
<feature type="transmembrane region" description="Helical" evidence="7">
    <location>
        <begin position="355"/>
        <end position="374"/>
    </location>
</feature>
<keyword evidence="1" id="KW-0813">Transport</keyword>
<dbReference type="SUPFAM" id="SSF54862">
    <property type="entry name" value="4Fe-4S ferredoxins"/>
    <property type="match status" value="1"/>
</dbReference>
<name>A0A1T5IXK7_9BACT</name>
<dbReference type="STRING" id="688867.SAMN05660236_0495"/>
<dbReference type="PANTHER" id="PTHR30176:SF3">
    <property type="entry name" value="FERREDOXIN-TYPE PROTEIN NAPH"/>
    <property type="match status" value="1"/>
</dbReference>
<dbReference type="AlphaFoldDB" id="A0A1T5IXK7"/>
<sequence>MEGEIRMNIREERLANSAAASLPSETEEEFRDSIATVDDKGKRIWIYPKKPSGSYHNWRIAVTVVLLSILFGGPFLKINGQPFLLMNVFERKFVILGQAFWPQDFFLLAIVLITFFVFIILFTVVFGRVWCGWMCPQTLFMEMVFRKIEYFIEGDATAQRRLAKEPWSAGKIFKKTAKHSIFLAISLLIAHTLMAYLIGADNTISIVSHAPSENIAGFIGLIAFTGVFYGIYAKFREQACIAVCPYGRLQGVLLTKESIVVAYDWLRGEPRSRIKKNTEAKANTGDCIDCKLCVHVCPTGIDIRNGTQLECVNCTACIDACDDVMIKIGKPKGLIRYASYNSIKDGISKIITARVIGYSGVLMALMTILSFALITRSNVETTVLKVPGTLYQREPGYITNLYNVEFVNKTFNEMSLEIKIESPATAQIHKVDGKAIIIPAEGFVKSIYFVRIPEKNVTNARTVIRLGIYHDGKKIETVKAKFIGPVSKASDAKRN</sequence>
<feature type="transmembrane region" description="Helical" evidence="7">
    <location>
        <begin position="215"/>
        <end position="232"/>
    </location>
</feature>
<dbReference type="Proteomes" id="UP000190961">
    <property type="component" value="Unassembled WGS sequence"/>
</dbReference>
<gene>
    <name evidence="9" type="ORF">SAMN05660236_0495</name>
</gene>
<proteinExistence type="predicted"/>
<keyword evidence="7" id="KW-1133">Transmembrane helix</keyword>
<keyword evidence="2" id="KW-0004">4Fe-4S</keyword>
<dbReference type="Gene3D" id="3.30.70.20">
    <property type="match status" value="1"/>
</dbReference>
<evidence type="ECO:0000256" key="1">
    <source>
        <dbReference type="ARBA" id="ARBA00022448"/>
    </source>
</evidence>
<accession>A0A1T5IXK7</accession>
<feature type="transmembrane region" description="Helical" evidence="7">
    <location>
        <begin position="58"/>
        <end position="76"/>
    </location>
</feature>
<dbReference type="InterPro" id="IPR017896">
    <property type="entry name" value="4Fe4S_Fe-S-bd"/>
</dbReference>
<evidence type="ECO:0000256" key="6">
    <source>
        <dbReference type="ARBA" id="ARBA00023014"/>
    </source>
</evidence>
<dbReference type="GO" id="GO:0005886">
    <property type="term" value="C:plasma membrane"/>
    <property type="evidence" value="ECO:0007669"/>
    <property type="project" value="TreeGrafter"/>
</dbReference>
<evidence type="ECO:0000256" key="4">
    <source>
        <dbReference type="ARBA" id="ARBA00022982"/>
    </source>
</evidence>
<feature type="transmembrane region" description="Helical" evidence="7">
    <location>
        <begin position="181"/>
        <end position="200"/>
    </location>
</feature>
<reference evidence="9 10" key="1">
    <citation type="submission" date="2017-02" db="EMBL/GenBank/DDBJ databases">
        <authorList>
            <person name="Peterson S.W."/>
        </authorList>
    </citation>
    <scope>NUCLEOTIDE SEQUENCE [LARGE SCALE GENOMIC DNA]</scope>
    <source>
        <strain evidence="9 10">DSM 25262</strain>
    </source>
</reference>
<keyword evidence="10" id="KW-1185">Reference proteome</keyword>
<dbReference type="Pfam" id="PF11614">
    <property type="entry name" value="FixG_C"/>
    <property type="match status" value="1"/>
</dbReference>
<evidence type="ECO:0000256" key="3">
    <source>
        <dbReference type="ARBA" id="ARBA00022723"/>
    </source>
</evidence>
<evidence type="ECO:0000256" key="2">
    <source>
        <dbReference type="ARBA" id="ARBA00022485"/>
    </source>
</evidence>
<keyword evidence="6" id="KW-0411">Iron-sulfur</keyword>
<dbReference type="InterPro" id="IPR051684">
    <property type="entry name" value="Electron_Trans/Redox"/>
</dbReference>
<feature type="domain" description="4Fe-4S ferredoxin-type" evidence="8">
    <location>
        <begin position="278"/>
        <end position="306"/>
    </location>
</feature>
<keyword evidence="5" id="KW-0408">Iron</keyword>
<dbReference type="Pfam" id="PF12801">
    <property type="entry name" value="Fer4_5"/>
    <property type="match status" value="1"/>
</dbReference>
<keyword evidence="4" id="KW-0249">Electron transport</keyword>
<dbReference type="InterPro" id="IPR017900">
    <property type="entry name" value="4Fe4S_Fe_S_CS"/>
</dbReference>
<evidence type="ECO:0000313" key="10">
    <source>
        <dbReference type="Proteomes" id="UP000190961"/>
    </source>
</evidence>
<keyword evidence="3" id="KW-0479">Metal-binding</keyword>
<dbReference type="InterPro" id="IPR014116">
    <property type="entry name" value="Cyt_c_oxidase_cbb3_FixG"/>
</dbReference>
<feature type="transmembrane region" description="Helical" evidence="7">
    <location>
        <begin position="105"/>
        <end position="131"/>
    </location>
</feature>
<evidence type="ECO:0000259" key="8">
    <source>
        <dbReference type="PROSITE" id="PS51379"/>
    </source>
</evidence>
<dbReference type="InterPro" id="IPR032879">
    <property type="entry name" value="FixG_C"/>
</dbReference>
<evidence type="ECO:0000313" key="9">
    <source>
        <dbReference type="EMBL" id="SKC43678.1"/>
    </source>
</evidence>
<evidence type="ECO:0000256" key="5">
    <source>
        <dbReference type="ARBA" id="ARBA00023004"/>
    </source>
</evidence>
<dbReference type="PROSITE" id="PS51379">
    <property type="entry name" value="4FE4S_FER_2"/>
    <property type="match status" value="1"/>
</dbReference>
<dbReference type="Gene3D" id="2.60.40.10">
    <property type="entry name" value="Immunoglobulins"/>
    <property type="match status" value="1"/>
</dbReference>
<evidence type="ECO:0000256" key="7">
    <source>
        <dbReference type="SAM" id="Phobius"/>
    </source>
</evidence>